<dbReference type="EMBL" id="BTCM01000003">
    <property type="protein sequence ID" value="GMK56451.1"/>
    <property type="molecule type" value="Genomic_DNA"/>
</dbReference>
<dbReference type="Gene3D" id="3.20.20.80">
    <property type="entry name" value="Glycosidases"/>
    <property type="match status" value="1"/>
</dbReference>
<proteinExistence type="inferred from homology"/>
<dbReference type="PANTHER" id="PTHR31297:SF13">
    <property type="entry name" value="PUTATIVE-RELATED"/>
    <property type="match status" value="1"/>
</dbReference>
<feature type="domain" description="Glycoside hydrolase family 5" evidence="5">
    <location>
        <begin position="75"/>
        <end position="338"/>
    </location>
</feature>
<dbReference type="InterPro" id="IPR017853">
    <property type="entry name" value="GH"/>
</dbReference>
<organism evidence="6 7">
    <name type="scientific">Cutaneotrichosporon spelunceum</name>
    <dbReference type="NCBI Taxonomy" id="1672016"/>
    <lineage>
        <taxon>Eukaryota</taxon>
        <taxon>Fungi</taxon>
        <taxon>Dikarya</taxon>
        <taxon>Basidiomycota</taxon>
        <taxon>Agaricomycotina</taxon>
        <taxon>Tremellomycetes</taxon>
        <taxon>Trichosporonales</taxon>
        <taxon>Trichosporonaceae</taxon>
        <taxon>Cutaneotrichosporon</taxon>
    </lineage>
</organism>
<evidence type="ECO:0000256" key="3">
    <source>
        <dbReference type="ARBA" id="ARBA00023295"/>
    </source>
</evidence>
<dbReference type="Proteomes" id="UP001222932">
    <property type="component" value="Unassembled WGS sequence"/>
</dbReference>
<keyword evidence="2 4" id="KW-0378">Hydrolase</keyword>
<dbReference type="GO" id="GO:0008422">
    <property type="term" value="F:beta-glucosidase activity"/>
    <property type="evidence" value="ECO:0007669"/>
    <property type="project" value="TreeGrafter"/>
</dbReference>
<protein>
    <recommendedName>
        <fullName evidence="5">Glycoside hydrolase family 5 domain-containing protein</fullName>
    </recommendedName>
</protein>
<dbReference type="FunFam" id="3.20.20.80:FF:000130">
    <property type="entry name" value="Endoglucanase C"/>
    <property type="match status" value="1"/>
</dbReference>
<dbReference type="InterPro" id="IPR050386">
    <property type="entry name" value="Glycosyl_hydrolase_5"/>
</dbReference>
<gene>
    <name evidence="6" type="ORF">CspeluHIS016_0302910</name>
</gene>
<reference evidence="6" key="1">
    <citation type="journal article" date="2023" name="BMC Genomics">
        <title>Chromosome-level genome assemblies of Cutaneotrichosporon spp. (Trichosporonales, Basidiomycota) reveal imbalanced evolution between nucleotide sequences and chromosome synteny.</title>
        <authorList>
            <person name="Kobayashi Y."/>
            <person name="Kayamori A."/>
            <person name="Aoki K."/>
            <person name="Shiwa Y."/>
            <person name="Matsutani M."/>
            <person name="Fujita N."/>
            <person name="Sugita T."/>
            <person name="Iwasaki W."/>
            <person name="Tanaka N."/>
            <person name="Takashima M."/>
        </authorList>
    </citation>
    <scope>NUCLEOTIDE SEQUENCE</scope>
    <source>
        <strain evidence="6">HIS016</strain>
    </source>
</reference>
<accession>A0AAD3YAX9</accession>
<comment type="similarity">
    <text evidence="1 4">Belongs to the glycosyl hydrolase 5 (cellulase A) family.</text>
</comment>
<evidence type="ECO:0000313" key="7">
    <source>
        <dbReference type="Proteomes" id="UP001222932"/>
    </source>
</evidence>
<evidence type="ECO:0000259" key="5">
    <source>
        <dbReference type="Pfam" id="PF00150"/>
    </source>
</evidence>
<dbReference type="AlphaFoldDB" id="A0AAD3YAX9"/>
<keyword evidence="3 4" id="KW-0326">Glycosidase</keyword>
<dbReference type="SUPFAM" id="SSF51445">
    <property type="entry name" value="(Trans)glycosidases"/>
    <property type="match status" value="1"/>
</dbReference>
<dbReference type="GO" id="GO:0005576">
    <property type="term" value="C:extracellular region"/>
    <property type="evidence" value="ECO:0007669"/>
    <property type="project" value="TreeGrafter"/>
</dbReference>
<reference evidence="6" key="2">
    <citation type="submission" date="2023-06" db="EMBL/GenBank/DDBJ databases">
        <authorList>
            <person name="Kobayashi Y."/>
            <person name="Kayamori A."/>
            <person name="Aoki K."/>
            <person name="Shiwa Y."/>
            <person name="Fujita N."/>
            <person name="Sugita T."/>
            <person name="Iwasaki W."/>
            <person name="Tanaka N."/>
            <person name="Takashima M."/>
        </authorList>
    </citation>
    <scope>NUCLEOTIDE SEQUENCE</scope>
    <source>
        <strain evidence="6">HIS016</strain>
    </source>
</reference>
<dbReference type="Pfam" id="PF00150">
    <property type="entry name" value="Cellulase"/>
    <property type="match status" value="1"/>
</dbReference>
<name>A0AAD3YAX9_9TREE</name>
<dbReference type="GO" id="GO:0009986">
    <property type="term" value="C:cell surface"/>
    <property type="evidence" value="ECO:0007669"/>
    <property type="project" value="TreeGrafter"/>
</dbReference>
<evidence type="ECO:0000256" key="1">
    <source>
        <dbReference type="ARBA" id="ARBA00005641"/>
    </source>
</evidence>
<comment type="caution">
    <text evidence="6">The sequence shown here is derived from an EMBL/GenBank/DDBJ whole genome shotgun (WGS) entry which is preliminary data.</text>
</comment>
<sequence length="472" mass="54537">MAKPSSFLQVDGDRIVSDGKPIVLKGAGLGGWMNMECFITGYPGHEHQVRRELLKVLGRAKYDFFFDKFLEYFFTEADAAFFASLGLNCIRLPINYRHFEDDMAPGVFKEEGFKHLDRVVDLCAKYGIYTVIDLHAAPGAQNIDWHSDGGTNQALFWVHKDFQDRTVAIWEHLARHYRDNTWVAGYNPLNEPTDEEHTRLPAFYVRIEKAIRAIDPDHILFLDGNTFGMDLRAFTEPLPNCVYAVHDYSNYGFPNPPEEFTGTKEQIEFHERAFARKTEFMRKIGGPTWNGEFGPVYQQASDGLEDWEAINDRRYAVLECQLGIYARSHTSWSIWLYKDIGFQGMTYVDPGSAYIKLIEPFLKKKRALAVDSWGCDDTPVRGVFQPMADWLRQAAPSIDQRYPKMWRSEHHLARIVRNCMLGDELCAEYAVYFKNKNETELDELAYSFAFENCVKRERLNEILQADGRREAS</sequence>
<dbReference type="GO" id="GO:0009251">
    <property type="term" value="P:glucan catabolic process"/>
    <property type="evidence" value="ECO:0007669"/>
    <property type="project" value="TreeGrafter"/>
</dbReference>
<dbReference type="InterPro" id="IPR001547">
    <property type="entry name" value="Glyco_hydro_5"/>
</dbReference>
<keyword evidence="7" id="KW-1185">Reference proteome</keyword>
<dbReference type="PANTHER" id="PTHR31297">
    <property type="entry name" value="GLUCAN ENDO-1,6-BETA-GLUCOSIDASE B"/>
    <property type="match status" value="1"/>
</dbReference>
<evidence type="ECO:0000313" key="6">
    <source>
        <dbReference type="EMBL" id="GMK56451.1"/>
    </source>
</evidence>
<evidence type="ECO:0000256" key="2">
    <source>
        <dbReference type="ARBA" id="ARBA00022801"/>
    </source>
</evidence>
<evidence type="ECO:0000256" key="4">
    <source>
        <dbReference type="RuleBase" id="RU361153"/>
    </source>
</evidence>